<dbReference type="Proteomes" id="UP000564885">
    <property type="component" value="Unassembled WGS sequence"/>
</dbReference>
<evidence type="ECO:0000256" key="1">
    <source>
        <dbReference type="ARBA" id="ARBA00007031"/>
    </source>
</evidence>
<evidence type="ECO:0000313" key="3">
    <source>
        <dbReference type="EMBL" id="NNM72213.1"/>
    </source>
</evidence>
<dbReference type="InterPro" id="IPR041920">
    <property type="entry name" value="ROS/MUCR_sf"/>
</dbReference>
<dbReference type="Gene3D" id="1.10.10.1550">
    <property type="entry name" value="ROS/MUCR transcriptional regulator protein"/>
    <property type="match status" value="1"/>
</dbReference>
<sequence>MESATDIQPQELVELTSEIVSAYVANNKIPSAELPEVIASVHMALRKLEEKKPPEPEKPTPLIPIKKTITPDYLISLEDGRRYKSLKRHLSGRGLTPQEYREKWGLPKDYPMVAPNYAKQRSELAKALGLGQQRRKKAEEAGSGAAAPEAAPVAPATPATPATPKRRGRSKANGGS</sequence>
<comment type="caution">
    <text evidence="3">The sequence shown here is derived from an EMBL/GenBank/DDBJ whole genome shotgun (WGS) entry which is preliminary data.</text>
</comment>
<evidence type="ECO:0000256" key="2">
    <source>
        <dbReference type="SAM" id="MobiDB-lite"/>
    </source>
</evidence>
<evidence type="ECO:0000313" key="4">
    <source>
        <dbReference type="Proteomes" id="UP000564885"/>
    </source>
</evidence>
<gene>
    <name evidence="3" type="ORF">HJG44_07365</name>
</gene>
<name>A0A849IEA5_9HYPH</name>
<proteinExistence type="inferred from homology"/>
<dbReference type="GO" id="GO:0006355">
    <property type="term" value="P:regulation of DNA-templated transcription"/>
    <property type="evidence" value="ECO:0007669"/>
    <property type="project" value="InterPro"/>
</dbReference>
<dbReference type="GO" id="GO:0003677">
    <property type="term" value="F:DNA binding"/>
    <property type="evidence" value="ECO:0007669"/>
    <property type="project" value="InterPro"/>
</dbReference>
<dbReference type="InterPro" id="IPR008807">
    <property type="entry name" value="ROS_MUCR"/>
</dbReference>
<dbReference type="GO" id="GO:0008270">
    <property type="term" value="F:zinc ion binding"/>
    <property type="evidence" value="ECO:0007669"/>
    <property type="project" value="InterPro"/>
</dbReference>
<organism evidence="3 4">
    <name type="scientific">Enterovirga aerilata</name>
    <dbReference type="NCBI Taxonomy" id="2730920"/>
    <lineage>
        <taxon>Bacteria</taxon>
        <taxon>Pseudomonadati</taxon>
        <taxon>Pseudomonadota</taxon>
        <taxon>Alphaproteobacteria</taxon>
        <taxon>Hyphomicrobiales</taxon>
        <taxon>Methylobacteriaceae</taxon>
        <taxon>Enterovirga</taxon>
    </lineage>
</organism>
<dbReference type="RefSeq" id="WP_171217706.1">
    <property type="nucleotide sequence ID" value="NZ_JABEPP010000002.1"/>
</dbReference>
<comment type="similarity">
    <text evidence="1">Belongs to the ros/MucR family.</text>
</comment>
<dbReference type="Pfam" id="PF05443">
    <property type="entry name" value="ROS_MUCR"/>
    <property type="match status" value="1"/>
</dbReference>
<feature type="region of interest" description="Disordered" evidence="2">
    <location>
        <begin position="125"/>
        <end position="176"/>
    </location>
</feature>
<dbReference type="EMBL" id="JABEPP010000002">
    <property type="protein sequence ID" value="NNM72213.1"/>
    <property type="molecule type" value="Genomic_DNA"/>
</dbReference>
<accession>A0A849IEA5</accession>
<feature type="compositionally biased region" description="Low complexity" evidence="2">
    <location>
        <begin position="141"/>
        <end position="163"/>
    </location>
</feature>
<protein>
    <submittedName>
        <fullName evidence="3">MucR family transcriptional regulator</fullName>
    </submittedName>
</protein>
<keyword evidence="4" id="KW-1185">Reference proteome</keyword>
<dbReference type="AlphaFoldDB" id="A0A849IEA5"/>
<reference evidence="3 4" key="1">
    <citation type="submission" date="2020-04" db="EMBL/GenBank/DDBJ databases">
        <title>Enterovirga sp. isolate from soil.</title>
        <authorList>
            <person name="Chea S."/>
            <person name="Kim D.-U."/>
        </authorList>
    </citation>
    <scope>NUCLEOTIDE SEQUENCE [LARGE SCALE GENOMIC DNA]</scope>
    <source>
        <strain evidence="3 4">DB1703</strain>
    </source>
</reference>